<accession>A0A2H0UC33</accession>
<evidence type="ECO:0000256" key="5">
    <source>
        <dbReference type="ARBA" id="ARBA00023284"/>
    </source>
</evidence>
<comment type="similarity">
    <text evidence="1">Belongs to the thioredoxin family. DsbA subfamily.</text>
</comment>
<dbReference type="Proteomes" id="UP000231192">
    <property type="component" value="Unassembled WGS sequence"/>
</dbReference>
<name>A0A2H0UC33_9BACT</name>
<keyword evidence="5" id="KW-0676">Redox-active center</keyword>
<dbReference type="AlphaFoldDB" id="A0A2H0UC33"/>
<evidence type="ECO:0000313" key="9">
    <source>
        <dbReference type="Proteomes" id="UP000231192"/>
    </source>
</evidence>
<reference evidence="9" key="1">
    <citation type="submission" date="2017-09" db="EMBL/GenBank/DDBJ databases">
        <title>Depth-based differentiation of microbial function through sediment-hosted aquifers and enrichment of novel symbionts in the deep terrestrial subsurface.</title>
        <authorList>
            <person name="Probst A.J."/>
            <person name="Ladd B."/>
            <person name="Jarett J.K."/>
            <person name="Geller-Mcgrath D.E."/>
            <person name="Sieber C.M.K."/>
            <person name="Emerson J.B."/>
            <person name="Anantharaman K."/>
            <person name="Thomas B.C."/>
            <person name="Malmstrom R."/>
            <person name="Stieglmeier M."/>
            <person name="Klingl A."/>
            <person name="Woyke T."/>
            <person name="Ryan C.M."/>
            <person name="Banfield J.F."/>
        </authorList>
    </citation>
    <scope>NUCLEOTIDE SEQUENCE [LARGE SCALE GENOMIC DNA]</scope>
</reference>
<evidence type="ECO:0000313" key="8">
    <source>
        <dbReference type="EMBL" id="PIR83910.1"/>
    </source>
</evidence>
<dbReference type="PANTHER" id="PTHR13887:SF14">
    <property type="entry name" value="DISULFIDE BOND FORMATION PROTEIN D"/>
    <property type="match status" value="1"/>
</dbReference>
<dbReference type="InterPro" id="IPR036249">
    <property type="entry name" value="Thioredoxin-like_sf"/>
</dbReference>
<evidence type="ECO:0000256" key="3">
    <source>
        <dbReference type="ARBA" id="ARBA00023002"/>
    </source>
</evidence>
<dbReference type="EMBL" id="PFBK01000003">
    <property type="protein sequence ID" value="PIR83910.1"/>
    <property type="molecule type" value="Genomic_DNA"/>
</dbReference>
<feature type="transmembrane region" description="Helical" evidence="6">
    <location>
        <begin position="20"/>
        <end position="40"/>
    </location>
</feature>
<keyword evidence="6" id="KW-0812">Transmembrane</keyword>
<dbReference type="InterPro" id="IPR012336">
    <property type="entry name" value="Thioredoxin-like_fold"/>
</dbReference>
<sequence length="247" mass="26385">MPNENNQMSASAKKDVSALYLPVAIVVAGVLIAGGLYYGLAANSNSTGGGGAALKVDIKDVDLEGEPYIGDKNAPVVLAYWYDYQCPFCKAVDVGGIPQIPIEPAMPQIIKDYVDTGKVKVVFKDYAFLGDDSFTAADYGHAVWKLYPDKFYEWHEAMFEAQDEEHGGFGDETSIVALTRTIAGIDADRVKADVAAHSAEYREEADADAQEGASFGISGTPGFITGEVLIPGAAEFPKFKAAIDPQL</sequence>
<evidence type="ECO:0000259" key="7">
    <source>
        <dbReference type="PROSITE" id="PS51352"/>
    </source>
</evidence>
<evidence type="ECO:0000256" key="4">
    <source>
        <dbReference type="ARBA" id="ARBA00023157"/>
    </source>
</evidence>
<dbReference type="PROSITE" id="PS51352">
    <property type="entry name" value="THIOREDOXIN_2"/>
    <property type="match status" value="1"/>
</dbReference>
<evidence type="ECO:0000256" key="6">
    <source>
        <dbReference type="SAM" id="Phobius"/>
    </source>
</evidence>
<keyword evidence="6" id="KW-0472">Membrane</keyword>
<protein>
    <recommendedName>
        <fullName evidence="7">Thioredoxin domain-containing protein</fullName>
    </recommendedName>
</protein>
<gene>
    <name evidence="8" type="ORF">COU18_00640</name>
</gene>
<dbReference type="GO" id="GO:0016491">
    <property type="term" value="F:oxidoreductase activity"/>
    <property type="evidence" value="ECO:0007669"/>
    <property type="project" value="UniProtKB-KW"/>
</dbReference>
<dbReference type="InterPro" id="IPR013766">
    <property type="entry name" value="Thioredoxin_domain"/>
</dbReference>
<dbReference type="Pfam" id="PF13462">
    <property type="entry name" value="Thioredoxin_4"/>
    <property type="match status" value="1"/>
</dbReference>
<evidence type="ECO:0000256" key="2">
    <source>
        <dbReference type="ARBA" id="ARBA00022729"/>
    </source>
</evidence>
<keyword evidence="6" id="KW-1133">Transmembrane helix</keyword>
<feature type="domain" description="Thioredoxin" evidence="7">
    <location>
        <begin position="47"/>
        <end position="247"/>
    </location>
</feature>
<dbReference type="PANTHER" id="PTHR13887">
    <property type="entry name" value="GLUTATHIONE S-TRANSFERASE KAPPA"/>
    <property type="match status" value="1"/>
</dbReference>
<evidence type="ECO:0000256" key="1">
    <source>
        <dbReference type="ARBA" id="ARBA00005791"/>
    </source>
</evidence>
<dbReference type="Gene3D" id="3.40.30.10">
    <property type="entry name" value="Glutaredoxin"/>
    <property type="match status" value="1"/>
</dbReference>
<organism evidence="8 9">
    <name type="scientific">Candidatus Kaiserbacteria bacterium CG10_big_fil_rev_8_21_14_0_10_51_14</name>
    <dbReference type="NCBI Taxonomy" id="1974610"/>
    <lineage>
        <taxon>Bacteria</taxon>
        <taxon>Candidatus Kaiseribacteriota</taxon>
    </lineage>
</organism>
<keyword evidence="3" id="KW-0560">Oxidoreductase</keyword>
<proteinExistence type="inferred from homology"/>
<comment type="caution">
    <text evidence="8">The sequence shown here is derived from an EMBL/GenBank/DDBJ whole genome shotgun (WGS) entry which is preliminary data.</text>
</comment>
<dbReference type="SUPFAM" id="SSF52833">
    <property type="entry name" value="Thioredoxin-like"/>
    <property type="match status" value="1"/>
</dbReference>
<keyword evidence="2" id="KW-0732">Signal</keyword>
<keyword evidence="4" id="KW-1015">Disulfide bond</keyword>